<organism evidence="1 2">
    <name type="scientific">Methylobacterium durans</name>
    <dbReference type="NCBI Taxonomy" id="2202825"/>
    <lineage>
        <taxon>Bacteria</taxon>
        <taxon>Pseudomonadati</taxon>
        <taxon>Pseudomonadota</taxon>
        <taxon>Alphaproteobacteria</taxon>
        <taxon>Hyphomicrobiales</taxon>
        <taxon>Methylobacteriaceae</taxon>
        <taxon>Methylobacterium</taxon>
    </lineage>
</organism>
<dbReference type="OrthoDB" id="8020152at2"/>
<evidence type="ECO:0000313" key="1">
    <source>
        <dbReference type="EMBL" id="AWN43433.1"/>
    </source>
</evidence>
<evidence type="ECO:0000313" key="2">
    <source>
        <dbReference type="Proteomes" id="UP000245926"/>
    </source>
</evidence>
<accession>A0A2U8WBH3</accession>
<protein>
    <submittedName>
        <fullName evidence="1">Uncharacterized protein</fullName>
    </submittedName>
</protein>
<name>A0A2U8WBH3_9HYPH</name>
<proteinExistence type="predicted"/>
<sequence length="236" mass="25779">MKLPGLVKLLAEGDERGEAAIAHIARIIREAGHLPTTKRGRGASDMGVLEAANLLIAANATDVPAKVSEAVETFRNLRQIPVRKNEGGFDIRASKGWKKILVCKTFGEALEALFSINQRDIDDICETFNKVIGANKPLDLIVFRSVRFVWPDCAASVMLNIANADSLRDGFRRDADLSGKRIELQFGLTEADRLFLEEQKPSGRIHEVTVRDAVIRRLAEACAAMSGEAIEGEVAA</sequence>
<dbReference type="KEGG" id="mets:DK389_26640"/>
<gene>
    <name evidence="1" type="ORF">DK389_26640</name>
</gene>
<dbReference type="RefSeq" id="WP_109894231.1">
    <property type="nucleotide sequence ID" value="NZ_CP029550.1"/>
</dbReference>
<keyword evidence="2" id="KW-1185">Reference proteome</keyword>
<reference evidence="2" key="1">
    <citation type="submission" date="2018-05" db="EMBL/GenBank/DDBJ databases">
        <title>Complete Genome Sequence of Methylobacterium sp. 17SD2-17.</title>
        <authorList>
            <person name="Srinivasan S."/>
        </authorList>
    </citation>
    <scope>NUCLEOTIDE SEQUENCE [LARGE SCALE GENOMIC DNA]</scope>
    <source>
        <strain evidence="2">17SD2-17</strain>
    </source>
</reference>
<dbReference type="EMBL" id="CP029550">
    <property type="protein sequence ID" value="AWN43433.1"/>
    <property type="molecule type" value="Genomic_DNA"/>
</dbReference>
<dbReference type="Proteomes" id="UP000245926">
    <property type="component" value="Chromosome"/>
</dbReference>
<dbReference type="AlphaFoldDB" id="A0A2U8WBH3"/>